<dbReference type="EMBL" id="SLWL01000012">
    <property type="protein sequence ID" value="TCO11549.1"/>
    <property type="molecule type" value="Genomic_DNA"/>
</dbReference>
<evidence type="ECO:0000256" key="1">
    <source>
        <dbReference type="SAM" id="Phobius"/>
    </source>
</evidence>
<dbReference type="InterPro" id="IPR051209">
    <property type="entry name" value="FAD-bind_Monooxygenase_sf"/>
</dbReference>
<dbReference type="Pfam" id="PF13738">
    <property type="entry name" value="Pyr_redox_3"/>
    <property type="match status" value="1"/>
</dbReference>
<evidence type="ECO:0000313" key="2">
    <source>
        <dbReference type="EMBL" id="TCO11549.1"/>
    </source>
</evidence>
<keyword evidence="1" id="KW-0472">Membrane</keyword>
<feature type="transmembrane region" description="Helical" evidence="1">
    <location>
        <begin position="136"/>
        <end position="157"/>
    </location>
</feature>
<name>A0A4R2GPP7_9HYPH</name>
<gene>
    <name evidence="2" type="ORF">EV666_112137</name>
</gene>
<dbReference type="AlphaFoldDB" id="A0A4R2GPP7"/>
<keyword evidence="3" id="KW-1185">Reference proteome</keyword>
<dbReference type="Proteomes" id="UP000294881">
    <property type="component" value="Unassembled WGS sequence"/>
</dbReference>
<dbReference type="RefSeq" id="WP_132009095.1">
    <property type="nucleotide sequence ID" value="NZ_JBHUNN010000002.1"/>
</dbReference>
<comment type="caution">
    <text evidence="2">The sequence shown here is derived from an EMBL/GenBank/DDBJ whole genome shotgun (WGS) entry which is preliminary data.</text>
</comment>
<keyword evidence="2" id="KW-0503">Monooxygenase</keyword>
<keyword evidence="1" id="KW-0812">Transmembrane</keyword>
<sequence length="652" mass="72860">MDQTAGNARLGDYLKDGDIRVLLMVLYHMTGDDRWLKPPYAPRRDVRLIPDPDAGLPPDIQDEIRAAIIQVFSQPDAQPAVPAPDDATLLKMMDATLGEQVSPEYAPLMQEEMGFVPRDVTWRTQPDAETLRRRHVLIVGAGVCGVALGVALGRLGIPYTVIDRNADIGGVWYMNRYPGCGVDTPNHSYSFSFGAAYPWSRYFVQRDELYDYITGIADEFGVRQHFRPRTELTGARWDEARHVWMATLRTPEGEETLETPYLVSAIGQLNDPSRPPFKGEEDFQGQILHSTAWSDDLDVAGKRVAIIGAGATTMQMAPSIADKVAALDIYQRTPQWVRPVKGYADPISDGAQWLLAHLPFYAKWFRFNMFWRYGDSLLPFLKIDPAWPHPERAVNKTNDRHRQELTDFIHAELAGRPDLIAKCTPDYPPYGKRILLDNGWYRMLTQPHVTLVTDAIDHFDADGVVTADGASRPADIIVASTGFRVTEMAAKLNITGRDGMALKSLWGEDNPSAYLGVSVPGFPNFFNMLGPNTGPGHGGSVIFQSECQSRYIASCIVQQTEAGATAAEVRQQAHDAHVQEVDDLHRGMIWSHQGMTTYYRNAAGRVVSVMPYRFVDYWRMTHDMDPAAYDFAVAGADLSASTNRPPMPMRRR</sequence>
<dbReference type="OrthoDB" id="312624at2"/>
<keyword evidence="2" id="KW-0560">Oxidoreductase</keyword>
<reference evidence="2 3" key="1">
    <citation type="submission" date="2019-03" db="EMBL/GenBank/DDBJ databases">
        <title>Genomic Encyclopedia of Type Strains, Phase IV (KMG-IV): sequencing the most valuable type-strain genomes for metagenomic binning, comparative biology and taxonomic classification.</title>
        <authorList>
            <person name="Goeker M."/>
        </authorList>
    </citation>
    <scope>NUCLEOTIDE SEQUENCE [LARGE SCALE GENOMIC DNA]</scope>
    <source>
        <strain evidence="2 3">DSM 22958</strain>
    </source>
</reference>
<dbReference type="PANTHER" id="PTHR42877:SF4">
    <property type="entry name" value="FAD_NAD(P)-BINDING DOMAIN-CONTAINING PROTEIN-RELATED"/>
    <property type="match status" value="1"/>
</dbReference>
<dbReference type="Gene3D" id="3.50.50.60">
    <property type="entry name" value="FAD/NAD(P)-binding domain"/>
    <property type="match status" value="2"/>
</dbReference>
<dbReference type="SUPFAM" id="SSF51905">
    <property type="entry name" value="FAD/NAD(P)-binding domain"/>
    <property type="match status" value="1"/>
</dbReference>
<accession>A0A4R2GPP7</accession>
<dbReference type="PANTHER" id="PTHR42877">
    <property type="entry name" value="L-ORNITHINE N(5)-MONOOXYGENASE-RELATED"/>
    <property type="match status" value="1"/>
</dbReference>
<evidence type="ECO:0000313" key="3">
    <source>
        <dbReference type="Proteomes" id="UP000294881"/>
    </source>
</evidence>
<dbReference type="InterPro" id="IPR036188">
    <property type="entry name" value="FAD/NAD-bd_sf"/>
</dbReference>
<proteinExistence type="predicted"/>
<protein>
    <submittedName>
        <fullName evidence="2">4-hydroxyacetophenone monooxygenase</fullName>
    </submittedName>
</protein>
<organism evidence="2 3">
    <name type="scientific">Camelimonas lactis</name>
    <dbReference type="NCBI Taxonomy" id="659006"/>
    <lineage>
        <taxon>Bacteria</taxon>
        <taxon>Pseudomonadati</taxon>
        <taxon>Pseudomonadota</taxon>
        <taxon>Alphaproteobacteria</taxon>
        <taxon>Hyphomicrobiales</taxon>
        <taxon>Chelatococcaceae</taxon>
        <taxon>Camelimonas</taxon>
    </lineage>
</organism>
<dbReference type="GO" id="GO:0004497">
    <property type="term" value="F:monooxygenase activity"/>
    <property type="evidence" value="ECO:0007669"/>
    <property type="project" value="UniProtKB-KW"/>
</dbReference>
<keyword evidence="1" id="KW-1133">Transmembrane helix</keyword>